<reference evidence="2 3" key="1">
    <citation type="submission" date="2019-09" db="EMBL/GenBank/DDBJ databases">
        <authorList>
            <person name="Cao W.R."/>
        </authorList>
    </citation>
    <scope>NUCLEOTIDE SEQUENCE [LARGE SCALE GENOMIC DNA]</scope>
    <source>
        <strain evidence="2 3">B1N29</strain>
    </source>
</reference>
<keyword evidence="1" id="KW-0472">Membrane</keyword>
<dbReference type="AlphaFoldDB" id="A0A6N6MHQ4"/>
<name>A0A6N6MHQ4_9FLAO</name>
<gene>
    <name evidence="2" type="ORF">F6U93_04385</name>
</gene>
<accession>A0A6N6MHQ4</accession>
<feature type="transmembrane region" description="Helical" evidence="1">
    <location>
        <begin position="46"/>
        <end position="65"/>
    </location>
</feature>
<protein>
    <recommendedName>
        <fullName evidence="4">Holin</fullName>
    </recommendedName>
</protein>
<sequence>MTIIQRLTGPTPKFFRVLRNIGLGLAAAGGAILSAPISLPSLVVTIATYLTVAGTVATAVSQTAVTDTSNTSLKTQNSDSKV</sequence>
<feature type="transmembrane region" description="Helical" evidence="1">
    <location>
        <begin position="21"/>
        <end position="40"/>
    </location>
</feature>
<dbReference type="Proteomes" id="UP000441333">
    <property type="component" value="Unassembled WGS sequence"/>
</dbReference>
<evidence type="ECO:0000313" key="2">
    <source>
        <dbReference type="EMBL" id="KAB1068998.1"/>
    </source>
</evidence>
<organism evidence="2 3">
    <name type="scientific">Pseudotamlana haliotis</name>
    <dbReference type="NCBI Taxonomy" id="2614804"/>
    <lineage>
        <taxon>Bacteria</taxon>
        <taxon>Pseudomonadati</taxon>
        <taxon>Bacteroidota</taxon>
        <taxon>Flavobacteriia</taxon>
        <taxon>Flavobacteriales</taxon>
        <taxon>Flavobacteriaceae</taxon>
        <taxon>Pseudotamlana</taxon>
    </lineage>
</organism>
<keyword evidence="1" id="KW-1133">Transmembrane helix</keyword>
<evidence type="ECO:0008006" key="4">
    <source>
        <dbReference type="Google" id="ProtNLM"/>
    </source>
</evidence>
<evidence type="ECO:0000313" key="3">
    <source>
        <dbReference type="Proteomes" id="UP000441333"/>
    </source>
</evidence>
<dbReference type="RefSeq" id="WP_150937217.1">
    <property type="nucleotide sequence ID" value="NZ_WAAT01000028.1"/>
</dbReference>
<keyword evidence="1" id="KW-0812">Transmembrane</keyword>
<proteinExistence type="predicted"/>
<evidence type="ECO:0000256" key="1">
    <source>
        <dbReference type="SAM" id="Phobius"/>
    </source>
</evidence>
<keyword evidence="3" id="KW-1185">Reference proteome</keyword>
<comment type="caution">
    <text evidence="2">The sequence shown here is derived from an EMBL/GenBank/DDBJ whole genome shotgun (WGS) entry which is preliminary data.</text>
</comment>
<dbReference type="EMBL" id="WAAT01000028">
    <property type="protein sequence ID" value="KAB1068998.1"/>
    <property type="molecule type" value="Genomic_DNA"/>
</dbReference>